<feature type="transmembrane region" description="Helical" evidence="18">
    <location>
        <begin position="140"/>
        <end position="158"/>
    </location>
</feature>
<comment type="similarity">
    <text evidence="3 18">Belongs to the complex I subunit 2 family.</text>
</comment>
<keyword evidence="6" id="KW-0813">Transport</keyword>
<proteinExistence type="inferred from homology"/>
<evidence type="ECO:0000256" key="8">
    <source>
        <dbReference type="ARBA" id="ARBA00022692"/>
    </source>
</evidence>
<sequence>MMKTNIIFYMLLGTSTLITLVSDNWLSMWMGMELNLMMFVPLMNLKPNKNKSEASLIYFLVQASSSVILLSSLLFIMINNTWFMYEIMTMSLLIKLGAAPFHMWMPKIMSTMSWNMNIIFMTWQKIIPLFLLNSIESKNIITISIILSVMGGSLGGLYQTSIRKMMAYSSINHLGWMLSLNKSKDSWIIYLSIYSYATYMVCSYFSSNNLLFINQLFNQNMTLSHKMNFMLLMMSLGGMPPMLGFLPKWLAIEELTQDNSLFLIMIMIMTSMLTLFYYMRIIMKLILFQSTNNKWSLYKTIPNNFMIMINLILPMVIIIY</sequence>
<keyword evidence="8 18" id="KW-0812">Transmembrane</keyword>
<accession>L7NZQ6</accession>
<evidence type="ECO:0000256" key="14">
    <source>
        <dbReference type="ARBA" id="ARBA00023075"/>
    </source>
</evidence>
<keyword evidence="9 18" id="KW-0999">Mitochondrion inner membrane</keyword>
<dbReference type="AlphaFoldDB" id="L7NZQ6"/>
<evidence type="ECO:0000256" key="1">
    <source>
        <dbReference type="ARBA" id="ARBA00003257"/>
    </source>
</evidence>
<dbReference type="PANTHER" id="PTHR46552">
    <property type="entry name" value="NADH-UBIQUINONE OXIDOREDUCTASE CHAIN 2"/>
    <property type="match status" value="1"/>
</dbReference>
<keyword evidence="7 18" id="KW-0679">Respiratory chain</keyword>
<evidence type="ECO:0000256" key="17">
    <source>
        <dbReference type="ARBA" id="ARBA00049551"/>
    </source>
</evidence>
<dbReference type="CTD" id="4536"/>
<dbReference type="InterPro" id="IPR003917">
    <property type="entry name" value="NADH_UbQ_OxRdtase_chain2"/>
</dbReference>
<feature type="transmembrane region" description="Helical" evidence="18">
    <location>
        <begin position="301"/>
        <end position="319"/>
    </location>
</feature>
<evidence type="ECO:0000256" key="5">
    <source>
        <dbReference type="ARBA" id="ARBA00021008"/>
    </source>
</evidence>
<feature type="transmembrane region" description="Helical" evidence="18">
    <location>
        <begin position="6"/>
        <end position="26"/>
    </location>
</feature>
<keyword evidence="11 18" id="KW-0249">Electron transport</keyword>
<evidence type="ECO:0000256" key="10">
    <source>
        <dbReference type="ARBA" id="ARBA00022967"/>
    </source>
</evidence>
<feature type="transmembrane region" description="Helical" evidence="18">
    <location>
        <begin position="187"/>
        <end position="207"/>
    </location>
</feature>
<dbReference type="EC" id="7.1.1.2" evidence="4 18"/>
<comment type="function">
    <text evidence="18">Core subunit of the mitochondrial membrane respiratory chain NADH dehydrogenase (Complex I) which catalyzes electron transfer from NADH through the respiratory chain, using ubiquinone as an electron acceptor. Essential for the catalytic activity and assembly of complex I.</text>
</comment>
<name>L7NZQ6_UROQU</name>
<feature type="transmembrane region" description="Helical" evidence="18">
    <location>
        <begin position="114"/>
        <end position="134"/>
    </location>
</feature>
<gene>
    <name evidence="20" type="primary">ND2</name>
</gene>
<keyword evidence="14 18" id="KW-0830">Ubiquinone</keyword>
<dbReference type="InterPro" id="IPR001750">
    <property type="entry name" value="ND/Mrp_TM"/>
</dbReference>
<dbReference type="GO" id="GO:0008137">
    <property type="term" value="F:NADH dehydrogenase (ubiquinone) activity"/>
    <property type="evidence" value="ECO:0007669"/>
    <property type="project" value="UniProtKB-EC"/>
</dbReference>
<comment type="catalytic activity">
    <reaction evidence="17 18">
        <text>a ubiquinone + NADH + 5 H(+)(in) = a ubiquinol + NAD(+) + 4 H(+)(out)</text>
        <dbReference type="Rhea" id="RHEA:29091"/>
        <dbReference type="Rhea" id="RHEA-COMP:9565"/>
        <dbReference type="Rhea" id="RHEA-COMP:9566"/>
        <dbReference type="ChEBI" id="CHEBI:15378"/>
        <dbReference type="ChEBI" id="CHEBI:16389"/>
        <dbReference type="ChEBI" id="CHEBI:17976"/>
        <dbReference type="ChEBI" id="CHEBI:57540"/>
        <dbReference type="ChEBI" id="CHEBI:57945"/>
        <dbReference type="EC" id="7.1.1.2"/>
    </reaction>
</comment>
<dbReference type="EMBL" id="JQ743678">
    <property type="protein sequence ID" value="AFI54773.1"/>
    <property type="molecule type" value="Genomic_DNA"/>
</dbReference>
<dbReference type="GeneID" id="14469210"/>
<feature type="transmembrane region" description="Helical" evidence="18">
    <location>
        <begin position="227"/>
        <end position="249"/>
    </location>
</feature>
<reference evidence="20" key="1">
    <citation type="journal article" date="2012" name="Kun Chong Fen Lei Xue Bao">
        <title>Sequence and organization of the mitochondrial genome of an urostylidid bug, Urochela quadrinotata Reuter (Hemiptera: Urostylididae).</title>
        <authorList>
            <person name="Dai Y."/>
            <person name="Li H."/>
            <person name="Jiang P."/>
            <person name="Song F."/>
            <person name="Ye Z."/>
            <person name="Yuan Z."/>
            <person name="Dai X."/>
            <person name="Chang J."/>
            <person name="Cai W."/>
        </authorList>
    </citation>
    <scope>NUCLEOTIDE SEQUENCE</scope>
</reference>
<keyword evidence="10 18" id="KW-1278">Translocase</keyword>
<keyword evidence="16 18" id="KW-0472">Membrane</keyword>
<dbReference type="GO" id="GO:0005743">
    <property type="term" value="C:mitochondrial inner membrane"/>
    <property type="evidence" value="ECO:0007669"/>
    <property type="project" value="UniProtKB-SubCell"/>
</dbReference>
<dbReference type="InterPro" id="IPR050175">
    <property type="entry name" value="Complex_I_Subunit_2"/>
</dbReference>
<evidence type="ECO:0000256" key="9">
    <source>
        <dbReference type="ARBA" id="ARBA00022792"/>
    </source>
</evidence>
<keyword evidence="12 18" id="KW-1133">Transmembrane helix</keyword>
<keyword evidence="13 18" id="KW-0520">NAD</keyword>
<feature type="transmembrane region" description="Helical" evidence="18">
    <location>
        <begin position="261"/>
        <end position="281"/>
    </location>
</feature>
<evidence type="ECO:0000256" key="6">
    <source>
        <dbReference type="ARBA" id="ARBA00022448"/>
    </source>
</evidence>
<evidence type="ECO:0000256" key="7">
    <source>
        <dbReference type="ARBA" id="ARBA00022660"/>
    </source>
</evidence>
<evidence type="ECO:0000256" key="12">
    <source>
        <dbReference type="ARBA" id="ARBA00022989"/>
    </source>
</evidence>
<comment type="function">
    <text evidence="1">Core subunit of the mitochondrial membrane respiratory chain NADH dehydrogenase (Complex I) that is believed to belong to the minimal assembly required for catalysis. Complex I functions in the transfer of electrons from NADH to the respiratory chain. The immediate electron acceptor for the enzyme is believed to be ubiquinone.</text>
</comment>
<evidence type="ECO:0000256" key="11">
    <source>
        <dbReference type="ARBA" id="ARBA00022982"/>
    </source>
</evidence>
<organism evidence="20">
    <name type="scientific">Urochela quadrinotata</name>
    <name type="common">Four-spotted shield bug</name>
    <dbReference type="NCBI Taxonomy" id="1176167"/>
    <lineage>
        <taxon>Eukaryota</taxon>
        <taxon>Metazoa</taxon>
        <taxon>Ecdysozoa</taxon>
        <taxon>Arthropoda</taxon>
        <taxon>Hexapoda</taxon>
        <taxon>Insecta</taxon>
        <taxon>Pterygota</taxon>
        <taxon>Neoptera</taxon>
        <taxon>Paraneoptera</taxon>
        <taxon>Hemiptera</taxon>
        <taxon>Heteroptera</taxon>
        <taxon>Panheteroptera</taxon>
        <taxon>Pentatomomorpha</taxon>
        <taxon>Pentatomoidea</taxon>
        <taxon>Urostylididae</taxon>
        <taxon>Urochela</taxon>
    </lineage>
</organism>
<keyword evidence="15 18" id="KW-0496">Mitochondrion</keyword>
<evidence type="ECO:0000256" key="18">
    <source>
        <dbReference type="RuleBase" id="RU003403"/>
    </source>
</evidence>
<evidence type="ECO:0000256" key="16">
    <source>
        <dbReference type="ARBA" id="ARBA00023136"/>
    </source>
</evidence>
<dbReference type="Pfam" id="PF00361">
    <property type="entry name" value="Proton_antipo_M"/>
    <property type="match status" value="1"/>
</dbReference>
<comment type="subcellular location">
    <subcellularLocation>
        <location evidence="2 18">Mitochondrion inner membrane</location>
        <topology evidence="2 18">Multi-pass membrane protein</topology>
    </subcellularLocation>
</comment>
<evidence type="ECO:0000313" key="20">
    <source>
        <dbReference type="EMBL" id="AFI54773.1"/>
    </source>
</evidence>
<dbReference type="PRINTS" id="PR01436">
    <property type="entry name" value="NADHDHGNASE2"/>
</dbReference>
<evidence type="ECO:0000256" key="13">
    <source>
        <dbReference type="ARBA" id="ARBA00023027"/>
    </source>
</evidence>
<feature type="transmembrane region" description="Helical" evidence="18">
    <location>
        <begin position="56"/>
        <end position="76"/>
    </location>
</feature>
<dbReference type="PANTHER" id="PTHR46552:SF1">
    <property type="entry name" value="NADH-UBIQUINONE OXIDOREDUCTASE CHAIN 2"/>
    <property type="match status" value="1"/>
</dbReference>
<geneLocation type="mitochondrion" evidence="20"/>
<evidence type="ECO:0000256" key="3">
    <source>
        <dbReference type="ARBA" id="ARBA00007012"/>
    </source>
</evidence>
<evidence type="ECO:0000259" key="19">
    <source>
        <dbReference type="Pfam" id="PF00361"/>
    </source>
</evidence>
<dbReference type="RefSeq" id="YP_007374664.1">
    <property type="nucleotide sequence ID" value="NC_020144.1"/>
</dbReference>
<protein>
    <recommendedName>
        <fullName evidence="5 18">NADH-ubiquinone oxidoreductase chain 2</fullName>
        <ecNumber evidence="4 18">7.1.1.2</ecNumber>
    </recommendedName>
</protein>
<evidence type="ECO:0000256" key="2">
    <source>
        <dbReference type="ARBA" id="ARBA00004448"/>
    </source>
</evidence>
<evidence type="ECO:0000256" key="15">
    <source>
        <dbReference type="ARBA" id="ARBA00023128"/>
    </source>
</evidence>
<feature type="transmembrane region" description="Helical" evidence="18">
    <location>
        <begin position="82"/>
        <end position="102"/>
    </location>
</feature>
<evidence type="ECO:0000256" key="4">
    <source>
        <dbReference type="ARBA" id="ARBA00012944"/>
    </source>
</evidence>
<feature type="domain" description="NADH:quinone oxidoreductase/Mrp antiporter transmembrane" evidence="19">
    <location>
        <begin position="22"/>
        <end position="274"/>
    </location>
</feature>
<dbReference type="GO" id="GO:0006120">
    <property type="term" value="P:mitochondrial electron transport, NADH to ubiquinone"/>
    <property type="evidence" value="ECO:0007669"/>
    <property type="project" value="InterPro"/>
</dbReference>